<dbReference type="Proteomes" id="UP000037151">
    <property type="component" value="Unassembled WGS sequence"/>
</dbReference>
<sequence>MPQHIRVYYRDPMGTRTACNFNWAAISATSIVNVTACEYAPAPGDAHGGFGGVDRKRFVGAADVWVTNIAPHGPPFDPNQGVTWVLHHNWGEPIHLCVDITVFDEGPSEIQT</sequence>
<gene>
    <name evidence="1" type="ORF">IQ63_38200</name>
</gene>
<evidence type="ECO:0000313" key="1">
    <source>
        <dbReference type="EMBL" id="KND26075.1"/>
    </source>
</evidence>
<organism evidence="1 2">
    <name type="scientific">Streptomyces acidiscabies</name>
    <dbReference type="NCBI Taxonomy" id="42234"/>
    <lineage>
        <taxon>Bacteria</taxon>
        <taxon>Bacillati</taxon>
        <taxon>Actinomycetota</taxon>
        <taxon>Actinomycetes</taxon>
        <taxon>Kitasatosporales</taxon>
        <taxon>Streptomycetaceae</taxon>
        <taxon>Streptomyces</taxon>
    </lineage>
</organism>
<evidence type="ECO:0000313" key="2">
    <source>
        <dbReference type="Proteomes" id="UP000037151"/>
    </source>
</evidence>
<comment type="caution">
    <text evidence="1">The sequence shown here is derived from an EMBL/GenBank/DDBJ whole genome shotgun (WGS) entry which is preliminary data.</text>
</comment>
<dbReference type="AlphaFoldDB" id="A0A0L0JL27"/>
<name>A0A0L0JL27_9ACTN</name>
<dbReference type="RefSeq" id="WP_050374710.1">
    <property type="nucleotide sequence ID" value="NZ_KQ257834.1"/>
</dbReference>
<reference evidence="2" key="1">
    <citation type="submission" date="2014-07" db="EMBL/GenBank/DDBJ databases">
        <title>Genome sequencing of plant-pathogenic Streptomyces species.</title>
        <authorList>
            <person name="Harrison J."/>
            <person name="Sapp M."/>
            <person name="Thwaites R."/>
            <person name="Studholme D.J."/>
        </authorList>
    </citation>
    <scope>NUCLEOTIDE SEQUENCE [LARGE SCALE GENOMIC DNA]</scope>
    <source>
        <strain evidence="2">NCPPB 4445</strain>
    </source>
</reference>
<dbReference type="EMBL" id="JPPY01000214">
    <property type="protein sequence ID" value="KND26075.1"/>
    <property type="molecule type" value="Genomic_DNA"/>
</dbReference>
<dbReference type="OrthoDB" id="4333526at2"/>
<proteinExistence type="predicted"/>
<accession>A0A0L0JL27</accession>
<protein>
    <submittedName>
        <fullName evidence="1">Uncharacterized protein</fullName>
    </submittedName>
</protein>
<dbReference type="PATRIC" id="fig|42234.21.peg.7863"/>